<dbReference type="SMART" id="SM00235">
    <property type="entry name" value="ZnMc"/>
    <property type="match status" value="1"/>
</dbReference>
<feature type="repeat" description="Hemopexin" evidence="28">
    <location>
        <begin position="582"/>
        <end position="629"/>
    </location>
</feature>
<evidence type="ECO:0000256" key="17">
    <source>
        <dbReference type="ARBA" id="ARBA00023145"/>
    </source>
</evidence>
<dbReference type="InterPro" id="IPR036365">
    <property type="entry name" value="PGBD-like_sf"/>
</dbReference>
<dbReference type="SMART" id="SM00120">
    <property type="entry name" value="HX"/>
    <property type="match status" value="4"/>
</dbReference>
<dbReference type="CDD" id="cd00094">
    <property type="entry name" value="HX"/>
    <property type="match status" value="1"/>
</dbReference>
<keyword evidence="7" id="KW-0272">Extracellular matrix</keyword>
<dbReference type="FunFam" id="3.40.390.10:FF:000010">
    <property type="entry name" value="72 kDa type IV collagenase"/>
    <property type="match status" value="1"/>
</dbReference>
<keyword evidence="15" id="KW-0482">Metalloprotease</keyword>
<dbReference type="SMART" id="SM00059">
    <property type="entry name" value="FN2"/>
    <property type="match status" value="3"/>
</dbReference>
<keyword evidence="16" id="KW-0177">Collagen degradation</keyword>
<dbReference type="EC" id="3.4.24.35" evidence="4"/>
<dbReference type="GO" id="GO:1904707">
    <property type="term" value="P:positive regulation of vascular associated smooth muscle cell proliferation"/>
    <property type="evidence" value="ECO:0007669"/>
    <property type="project" value="Ensembl"/>
</dbReference>
<dbReference type="PRINTS" id="PR00138">
    <property type="entry name" value="MATRIXIN"/>
</dbReference>
<dbReference type="GO" id="GO:0006915">
    <property type="term" value="P:apoptotic process"/>
    <property type="evidence" value="ECO:0007669"/>
    <property type="project" value="Ensembl"/>
</dbReference>
<feature type="binding site" evidence="26">
    <location>
        <position position="393"/>
    </location>
    <ligand>
        <name>Zn(2+)</name>
        <dbReference type="ChEBI" id="CHEBI:29105"/>
        <label>2</label>
        <note>catalytic</note>
    </ligand>
</feature>
<sequence length="679" mass="75193">MSPRQPLVLALLVLGCCTAAPRPGKPTVVVFPGDVRTNLTDRQLAEEYLFRYGYTHVAEMSNDQQSLSRGLRLLQRRLALPETGELDRTTLEAIRTPRCGVPDLGQFQTFEGDLKWHHHNITYWIQNYSEDLPRDVIDDAFARAFAAWSAVTPLTFTRVYGFEADIVIQFGVREHGDGYPFDGKHGLLAHAFPPGPGIQGDAHFDDEELWSLGKGVVVPTYFGNAGGAACHFPFTFEGRSYSACTTDGRLYTWDGNGEGKPCVFPFTFEGRSYSACTTEGRSDGYRWCATTANYDQDKLYGFCPTRADSTVTGGNSAGELCVFPFIFLGKEYSTCTREGRGDGHLWCATTSNFDRDKKWGFCPDQGYSLFLVAAHEFGHALGLDHSSVPEALMYPMYSFTEGPPLHEDDVKGIQHLYGPRPEPEPRPPTTTTPESQPTVCATGPPTTRPPERPTAGPTGPPSAGPTGPPTAGPSEAPTVSLDPAEDVCNVNIFDAVAEIGNLLHLFKDGKYWQFSENPGPRGRGPFLITSKWPALPRKLDSAFEDPLTKKTFFFSGRQVWVYTGASVLGPRSLDKLGLGPEVAQITGALPRSGGKVLLFSRQRFWRLDVKTQTVDPKSASQVDQMFPGVPLNTHDIFQYQEKAYFCQDRFYWRVSSWNEVNQVDQVGYVTFDLLQCPED</sequence>
<dbReference type="InterPro" id="IPR013806">
    <property type="entry name" value="Kringle-like"/>
</dbReference>
<dbReference type="GO" id="GO:0035987">
    <property type="term" value="P:endodermal cell differentiation"/>
    <property type="evidence" value="ECO:0007669"/>
    <property type="project" value="Ensembl"/>
</dbReference>
<keyword evidence="12" id="KW-0378">Hydrolase</keyword>
<evidence type="ECO:0000256" key="1">
    <source>
        <dbReference type="ARBA" id="ARBA00001425"/>
    </source>
</evidence>
<feature type="disulfide bond" evidence="27">
    <location>
        <begin position="335"/>
        <end position="362"/>
    </location>
</feature>
<evidence type="ECO:0000256" key="8">
    <source>
        <dbReference type="ARBA" id="ARBA00022670"/>
    </source>
</evidence>
<feature type="binding site" evidence="26">
    <location>
        <position position="375"/>
    </location>
    <ligand>
        <name>Zn(2+)</name>
        <dbReference type="ChEBI" id="CHEBI:29105"/>
        <label>2</label>
        <note>catalytic</note>
    </ligand>
</feature>
<dbReference type="PROSITE" id="PS00546">
    <property type="entry name" value="CYSTEINE_SWITCH"/>
    <property type="match status" value="1"/>
</dbReference>
<feature type="binding site" evidence="26">
    <location>
        <position position="131"/>
    </location>
    <ligand>
        <name>Ca(2+)</name>
        <dbReference type="ChEBI" id="CHEBI:29108"/>
        <label>1</label>
    </ligand>
</feature>
<dbReference type="PANTHER" id="PTHR10201:SF30">
    <property type="entry name" value="MATRIX METALLOPROTEINASE-9"/>
    <property type="match status" value="1"/>
</dbReference>
<evidence type="ECO:0000256" key="30">
    <source>
        <dbReference type="SAM" id="SignalP"/>
    </source>
</evidence>
<dbReference type="GO" id="GO:2000697">
    <property type="term" value="P:negative regulation of epithelial cell differentiation involved in kidney development"/>
    <property type="evidence" value="ECO:0007669"/>
    <property type="project" value="Ensembl"/>
</dbReference>
<dbReference type="PROSITE" id="PS51092">
    <property type="entry name" value="FN2_2"/>
    <property type="match status" value="2"/>
</dbReference>
<comment type="catalytic activity">
    <reaction evidence="1">
        <text>Cleavage of gelatin types I and V and collagen types IV and V.</text>
        <dbReference type="EC" id="3.4.24.35"/>
    </reaction>
</comment>
<dbReference type="Gene3D" id="3.40.390.10">
    <property type="entry name" value="Collagenase (Catalytic Domain)"/>
    <property type="match status" value="2"/>
</dbReference>
<dbReference type="GO" id="GO:0031012">
    <property type="term" value="C:extracellular matrix"/>
    <property type="evidence" value="ECO:0007669"/>
    <property type="project" value="InterPro"/>
</dbReference>
<dbReference type="InterPro" id="IPR002477">
    <property type="entry name" value="Peptidoglycan-bd-like"/>
</dbReference>
<dbReference type="PROSITE" id="PS51257">
    <property type="entry name" value="PROKAR_LIPOPROTEIN"/>
    <property type="match status" value="1"/>
</dbReference>
<dbReference type="GO" id="GO:2001243">
    <property type="term" value="P:negative regulation of intrinsic apoptotic signaling pathway"/>
    <property type="evidence" value="ECO:0007669"/>
    <property type="project" value="Ensembl"/>
</dbReference>
<feature type="binding site" evidence="26">
    <location>
        <position position="208"/>
    </location>
    <ligand>
        <name>Ca(2+)</name>
        <dbReference type="ChEBI" id="CHEBI:29108"/>
        <label>1</label>
    </ligand>
</feature>
<feature type="binding site" evidence="26">
    <location>
        <position position="542"/>
    </location>
    <ligand>
        <name>Ca(2+)</name>
        <dbReference type="ChEBI" id="CHEBI:29108"/>
        <label>5</label>
    </ligand>
</feature>
<dbReference type="GO" id="GO:0090200">
    <property type="term" value="P:positive regulation of release of cytochrome c from mitochondria"/>
    <property type="evidence" value="ECO:0007669"/>
    <property type="project" value="Ensembl"/>
</dbReference>
<protein>
    <recommendedName>
        <fullName evidence="5">Matrix metalloproteinase-9</fullName>
        <ecNumber evidence="4">3.4.24.35</ecNumber>
    </recommendedName>
    <alternativeName>
        <fullName evidence="20">92 kDa gelatinase</fullName>
    </alternativeName>
    <alternativeName>
        <fullName evidence="21">92 kDa type IV collagenase</fullName>
    </alternativeName>
    <alternativeName>
        <fullName evidence="22">Gelatinase B</fullName>
    </alternativeName>
</protein>
<dbReference type="GO" id="GO:0001501">
    <property type="term" value="P:skeletal system development"/>
    <property type="evidence" value="ECO:0007669"/>
    <property type="project" value="Ensembl"/>
</dbReference>
<dbReference type="Pfam" id="PF00413">
    <property type="entry name" value="Peptidase_M10"/>
    <property type="match status" value="2"/>
</dbReference>
<reference evidence="32" key="1">
    <citation type="submission" date="2025-08" db="UniProtKB">
        <authorList>
            <consortium name="Ensembl"/>
        </authorList>
    </citation>
    <scope>IDENTIFICATION</scope>
</reference>
<feature type="disulfide bond" evidence="27">
    <location>
        <begin position="321"/>
        <end position="347"/>
    </location>
</feature>
<dbReference type="PROSITE" id="PS51642">
    <property type="entry name" value="HEMOPEXIN_2"/>
    <property type="match status" value="3"/>
</dbReference>
<dbReference type="FunFam" id="2.10.10.10:FF:000001">
    <property type="entry name" value="Fibronectin 1a isoform 1"/>
    <property type="match status" value="2"/>
</dbReference>
<dbReference type="CDD" id="cd04278">
    <property type="entry name" value="ZnMc_MMP"/>
    <property type="match status" value="1"/>
</dbReference>
<evidence type="ECO:0000256" key="19">
    <source>
        <dbReference type="ARBA" id="ARBA00023180"/>
    </source>
</evidence>
<feature type="binding site" evidence="26">
    <location>
        <position position="183"/>
    </location>
    <ligand>
        <name>Ca(2+)</name>
        <dbReference type="ChEBI" id="CHEBI:29108"/>
        <label>3</label>
    </ligand>
</feature>
<feature type="binding site" evidence="26">
    <location>
        <position position="182"/>
    </location>
    <ligand>
        <name>Ca(2+)</name>
        <dbReference type="ChEBI" id="CHEBI:29108"/>
        <label>3</label>
    </ligand>
</feature>
<dbReference type="GO" id="GO:0016477">
    <property type="term" value="P:cell migration"/>
    <property type="evidence" value="ECO:0007669"/>
    <property type="project" value="Ensembl"/>
</dbReference>
<dbReference type="InterPro" id="IPR006026">
    <property type="entry name" value="Peptidase_Metallo"/>
</dbReference>
<dbReference type="InterPro" id="IPR021158">
    <property type="entry name" value="Pept_M10A_Zn_BS"/>
</dbReference>
<evidence type="ECO:0000313" key="32">
    <source>
        <dbReference type="Ensembl" id="ENSPTIP00000026070.1"/>
    </source>
</evidence>
<dbReference type="GO" id="GO:0006508">
    <property type="term" value="P:proteolysis"/>
    <property type="evidence" value="ECO:0007669"/>
    <property type="project" value="UniProtKB-KW"/>
</dbReference>
<evidence type="ECO:0000256" key="11">
    <source>
        <dbReference type="ARBA" id="ARBA00022737"/>
    </source>
</evidence>
<accession>A0A8C9KRJ7</accession>
<feature type="binding site" evidence="26">
    <location>
        <position position="206"/>
    </location>
    <ligand>
        <name>Ca(2+)</name>
        <dbReference type="ChEBI" id="CHEBI:29108"/>
        <label>1</label>
    </ligand>
</feature>
<dbReference type="Proteomes" id="UP000675900">
    <property type="component" value="Unassembled WGS sequence"/>
</dbReference>
<keyword evidence="18 27" id="KW-1015">Disulfide bond</keyword>
<feature type="disulfide bond" evidence="27">
    <location>
        <begin position="262"/>
        <end position="288"/>
    </location>
</feature>
<dbReference type="InterPro" id="IPR018486">
    <property type="entry name" value="Hemopexin_CS"/>
</dbReference>
<dbReference type="PROSITE" id="PS00024">
    <property type="entry name" value="HEMOPEXIN"/>
    <property type="match status" value="1"/>
</dbReference>
<evidence type="ECO:0000256" key="9">
    <source>
        <dbReference type="ARBA" id="ARBA00022723"/>
    </source>
</evidence>
<evidence type="ECO:0000256" key="10">
    <source>
        <dbReference type="ARBA" id="ARBA00022729"/>
    </source>
</evidence>
<evidence type="ECO:0000256" key="22">
    <source>
        <dbReference type="ARBA" id="ARBA00033338"/>
    </source>
</evidence>
<dbReference type="InterPro" id="IPR024079">
    <property type="entry name" value="MetalloPept_cat_dom_sf"/>
</dbReference>
<evidence type="ECO:0000259" key="31">
    <source>
        <dbReference type="PROSITE" id="PS51092"/>
    </source>
</evidence>
<feature type="active site" evidence="25">
    <location>
        <position position="376"/>
    </location>
</feature>
<dbReference type="Pfam" id="PF00045">
    <property type="entry name" value="Hemopexin"/>
    <property type="match status" value="3"/>
</dbReference>
<feature type="binding site" evidence="26">
    <location>
        <position position="187"/>
    </location>
    <ligand>
        <name>Ca(2+)</name>
        <dbReference type="ChEBI" id="CHEBI:29108"/>
        <label>3</label>
    </ligand>
</feature>
<dbReference type="PROSITE" id="PS00023">
    <property type="entry name" value="FN2_1"/>
    <property type="match status" value="1"/>
</dbReference>
<keyword evidence="13 26" id="KW-0862">Zinc</keyword>
<evidence type="ECO:0000256" key="25">
    <source>
        <dbReference type="PIRSR" id="PIRSR001191-1"/>
    </source>
</evidence>
<dbReference type="GO" id="GO:0030198">
    <property type="term" value="P:extracellular matrix organization"/>
    <property type="evidence" value="ECO:0007669"/>
    <property type="project" value="Ensembl"/>
</dbReference>
<dbReference type="GO" id="GO:0042802">
    <property type="term" value="F:identical protein binding"/>
    <property type="evidence" value="ECO:0007669"/>
    <property type="project" value="Ensembl"/>
</dbReference>
<dbReference type="InterPro" id="IPR036943">
    <property type="entry name" value="FN_type2_sf"/>
</dbReference>
<dbReference type="PRINTS" id="PR00013">
    <property type="entry name" value="FNTYPEII"/>
</dbReference>
<dbReference type="SUPFAM" id="SSF55486">
    <property type="entry name" value="Metalloproteases ('zincins'), catalytic domain"/>
    <property type="match status" value="1"/>
</dbReference>
<dbReference type="GO" id="GO:1904063">
    <property type="term" value="P:negative regulation of cation transmembrane transport"/>
    <property type="evidence" value="ECO:0007669"/>
    <property type="project" value="Ensembl"/>
</dbReference>
<dbReference type="FunFam" id="2.110.10.10:FF:000011">
    <property type="entry name" value="Matrix metalloproteinase-9"/>
    <property type="match status" value="1"/>
</dbReference>
<evidence type="ECO:0000256" key="2">
    <source>
        <dbReference type="ARBA" id="ARBA00004498"/>
    </source>
</evidence>
<dbReference type="GO" id="GO:1904645">
    <property type="term" value="P:response to amyloid-beta"/>
    <property type="evidence" value="ECO:0007669"/>
    <property type="project" value="Ensembl"/>
</dbReference>
<dbReference type="InterPro" id="IPR021190">
    <property type="entry name" value="Pept_M10A"/>
</dbReference>
<evidence type="ECO:0000256" key="3">
    <source>
        <dbReference type="ARBA" id="ARBA00010370"/>
    </source>
</evidence>
<evidence type="ECO:0000256" key="21">
    <source>
        <dbReference type="ARBA" id="ARBA00032382"/>
    </source>
</evidence>
<dbReference type="GO" id="GO:0071492">
    <property type="term" value="P:cellular response to UV-A"/>
    <property type="evidence" value="ECO:0007669"/>
    <property type="project" value="Ensembl"/>
</dbReference>
<evidence type="ECO:0000256" key="23">
    <source>
        <dbReference type="ARBA" id="ARBA00045780"/>
    </source>
</evidence>
<dbReference type="GO" id="GO:0007566">
    <property type="term" value="P:embryo implantation"/>
    <property type="evidence" value="ECO:0007669"/>
    <property type="project" value="Ensembl"/>
</dbReference>
<evidence type="ECO:0000256" key="4">
    <source>
        <dbReference type="ARBA" id="ARBA00012395"/>
    </source>
</evidence>
<feature type="repeat" description="Hemopexin" evidence="28">
    <location>
        <begin position="490"/>
        <end position="535"/>
    </location>
</feature>
<feature type="binding site" evidence="26">
    <location>
        <position position="208"/>
    </location>
    <ligand>
        <name>Ca(2+)</name>
        <dbReference type="ChEBI" id="CHEBI:29108"/>
        <label>3</label>
    </ligand>
</feature>
<feature type="disulfide bond" evidence="27">
    <location>
        <begin position="276"/>
        <end position="303"/>
    </location>
</feature>
<evidence type="ECO:0000256" key="20">
    <source>
        <dbReference type="ARBA" id="ARBA00030375"/>
    </source>
</evidence>
<keyword evidence="17" id="KW-0865">Zymogen</keyword>
<feature type="domain" description="Fibronectin type-II" evidence="31">
    <location>
        <begin position="257"/>
        <end position="305"/>
    </location>
</feature>
<dbReference type="GO" id="GO:0043065">
    <property type="term" value="P:positive regulation of apoptotic process"/>
    <property type="evidence" value="ECO:0007669"/>
    <property type="project" value="Ensembl"/>
</dbReference>
<dbReference type="InterPro" id="IPR033739">
    <property type="entry name" value="M10A_MMP"/>
</dbReference>
<feature type="signal peptide" evidence="30">
    <location>
        <begin position="1"/>
        <end position="19"/>
    </location>
</feature>
<feature type="region of interest" description="Disordered" evidence="29">
    <location>
        <begin position="408"/>
        <end position="481"/>
    </location>
</feature>
<reference evidence="32" key="2">
    <citation type="submission" date="2025-09" db="UniProtKB">
        <authorList>
            <consortium name="Ensembl"/>
        </authorList>
    </citation>
    <scope>IDENTIFICATION</scope>
</reference>
<feature type="binding site" evidence="26">
    <location>
        <position position="379"/>
    </location>
    <ligand>
        <name>Zn(2+)</name>
        <dbReference type="ChEBI" id="CHEBI:29105"/>
        <label>2</label>
        <note>catalytic</note>
    </ligand>
</feature>
<dbReference type="GO" id="GO:0008270">
    <property type="term" value="F:zinc ion binding"/>
    <property type="evidence" value="ECO:0007669"/>
    <property type="project" value="InterPro"/>
</dbReference>
<feature type="domain" description="Fibronectin type-II" evidence="31">
    <location>
        <begin position="316"/>
        <end position="364"/>
    </location>
</feature>
<evidence type="ECO:0000256" key="13">
    <source>
        <dbReference type="ARBA" id="ARBA00022833"/>
    </source>
</evidence>
<dbReference type="SUPFAM" id="SSF50923">
    <property type="entry name" value="Hemopexin-like domain"/>
    <property type="match status" value="1"/>
</dbReference>
<feature type="binding site" evidence="26">
    <location>
        <position position="494"/>
    </location>
    <ligand>
        <name>Ca(2+)</name>
        <dbReference type="ChEBI" id="CHEBI:29108"/>
        <label>4</label>
    </ligand>
</feature>
<evidence type="ECO:0000256" key="16">
    <source>
        <dbReference type="ARBA" id="ARBA00023105"/>
    </source>
</evidence>
<dbReference type="GO" id="GO:0045742">
    <property type="term" value="P:positive regulation of epidermal growth factor receptor signaling pathway"/>
    <property type="evidence" value="ECO:0007669"/>
    <property type="project" value="Ensembl"/>
</dbReference>
<feature type="binding site" evidence="26">
    <location>
        <position position="165"/>
    </location>
    <ligand>
        <name>Ca(2+)</name>
        <dbReference type="ChEBI" id="CHEBI:29108"/>
        <label>2</label>
    </ligand>
</feature>
<feature type="binding site" evidence="26">
    <location>
        <position position="190"/>
    </location>
    <ligand>
        <name>Zn(2+)</name>
        <dbReference type="ChEBI" id="CHEBI:29105"/>
        <label>1</label>
    </ligand>
</feature>
<feature type="binding site" evidence="26">
    <location>
        <position position="177"/>
    </location>
    <ligand>
        <name>Zn(2+)</name>
        <dbReference type="ChEBI" id="CHEBI:29105"/>
        <label>1</label>
    </ligand>
</feature>
<evidence type="ECO:0000256" key="14">
    <source>
        <dbReference type="ARBA" id="ARBA00022837"/>
    </source>
</evidence>
<comment type="cofactor">
    <cofactor evidence="26">
        <name>Zn(2+)</name>
        <dbReference type="ChEBI" id="CHEBI:29105"/>
    </cofactor>
    <text evidence="26">Binds 2 Zn(2+) ions per subunit.</text>
</comment>
<dbReference type="InterPro" id="IPR000585">
    <property type="entry name" value="Hemopexin-like_dom"/>
</dbReference>
<dbReference type="PANTHER" id="PTHR10201">
    <property type="entry name" value="MATRIX METALLOPROTEINASE"/>
    <property type="match status" value="1"/>
</dbReference>
<dbReference type="InterPro" id="IPR036375">
    <property type="entry name" value="Hemopexin-like_dom_sf"/>
</dbReference>
<gene>
    <name evidence="32" type="primary">MMP9</name>
</gene>
<feature type="binding site" evidence="26">
    <location>
        <position position="201"/>
    </location>
    <ligand>
        <name>Ca(2+)</name>
        <dbReference type="ChEBI" id="CHEBI:29108"/>
        <label>2</label>
    </ligand>
</feature>
<comment type="function">
    <text evidence="23">Matrix metalloproteinase that plays an essential role in local proteolysis of the extracellular matrix and in leukocyte migration. Could play a role in bone osteoclastic resorption. Cleaves KiSS1 at a Gly-|-Leu bond. Cleaves NINJ1 to generate the Secreted ninjurin-1 form. Cleaves type IV and type V collagen into large C-terminal three quarter fragments and shorter N-terminal one quarter fragments. Degrades fibronectin but not laminin or Pz-peptide.</text>
</comment>
<evidence type="ECO:0000256" key="7">
    <source>
        <dbReference type="ARBA" id="ARBA00022530"/>
    </source>
</evidence>
<dbReference type="Pfam" id="PF01471">
    <property type="entry name" value="PG_binding_1"/>
    <property type="match status" value="1"/>
</dbReference>
<feature type="compositionally biased region" description="Pro residues" evidence="29">
    <location>
        <begin position="458"/>
        <end position="471"/>
    </location>
</feature>
<evidence type="ECO:0000256" key="28">
    <source>
        <dbReference type="PROSITE-ProRule" id="PRU01011"/>
    </source>
</evidence>
<keyword evidence="33" id="KW-1185">Reference proteome</keyword>
<proteinExistence type="inferred from homology"/>
<dbReference type="Ensembl" id="ENSPTIT00000030618.1">
    <property type="protein sequence ID" value="ENSPTIP00000026070.1"/>
    <property type="gene ID" value="ENSPTIG00000021612.1"/>
</dbReference>
<evidence type="ECO:0000256" key="18">
    <source>
        <dbReference type="ARBA" id="ARBA00023157"/>
    </source>
</evidence>
<keyword evidence="19" id="KW-0325">Glycoprotein</keyword>
<dbReference type="PIRSF" id="PIRSF001191">
    <property type="entry name" value="Peptidase_M10A_matrix"/>
    <property type="match status" value="1"/>
</dbReference>
<evidence type="ECO:0000256" key="6">
    <source>
        <dbReference type="ARBA" id="ARBA00022525"/>
    </source>
</evidence>
<dbReference type="GO" id="GO:0051549">
    <property type="term" value="P:positive regulation of keratinocyte migration"/>
    <property type="evidence" value="ECO:0007669"/>
    <property type="project" value="Ensembl"/>
</dbReference>
<keyword evidence="10 30" id="KW-0732">Signal</keyword>
<feature type="binding site" evidence="26">
    <location>
        <position position="205"/>
    </location>
    <ligand>
        <name>Ca(2+)</name>
        <dbReference type="ChEBI" id="CHEBI:29108"/>
        <label>3</label>
    </ligand>
</feature>
<dbReference type="GeneTree" id="ENSGT00940000157415"/>
<dbReference type="Gene3D" id="2.110.10.10">
    <property type="entry name" value="Hemopexin-like domain"/>
    <property type="match status" value="1"/>
</dbReference>
<evidence type="ECO:0000256" key="5">
    <source>
        <dbReference type="ARBA" id="ARBA00013698"/>
    </source>
</evidence>
<evidence type="ECO:0000313" key="33">
    <source>
        <dbReference type="Proteomes" id="UP000675900"/>
    </source>
</evidence>
<feature type="binding site" description="in inhibited form" evidence="26">
    <location>
        <position position="99"/>
    </location>
    <ligand>
        <name>Zn(2+)</name>
        <dbReference type="ChEBI" id="CHEBI:29105"/>
        <label>2</label>
        <note>catalytic</note>
    </ligand>
</feature>
<comment type="similarity">
    <text evidence="3">Belongs to the peptidase M10A family.</text>
</comment>
<dbReference type="GO" id="GO:0004222">
    <property type="term" value="F:metalloendopeptidase activity"/>
    <property type="evidence" value="ECO:0007669"/>
    <property type="project" value="UniProtKB-EC"/>
</dbReference>
<dbReference type="InterPro" id="IPR018487">
    <property type="entry name" value="Hemopexin-like_repeat"/>
</dbReference>
<evidence type="ECO:0000256" key="24">
    <source>
        <dbReference type="ARBA" id="ARBA00062173"/>
    </source>
</evidence>
<comment type="cofactor">
    <cofactor evidence="26">
        <name>Ca(2+)</name>
        <dbReference type="ChEBI" id="CHEBI:29108"/>
    </cofactor>
    <text evidence="26">Can bind about 5 Ca(2+) ions per subunit.</text>
</comment>
<dbReference type="SUPFAM" id="SSF47090">
    <property type="entry name" value="PGBD-like"/>
    <property type="match status" value="1"/>
</dbReference>
<feature type="binding site" evidence="26">
    <location>
        <position position="385"/>
    </location>
    <ligand>
        <name>Zn(2+)</name>
        <dbReference type="ChEBI" id="CHEBI:29105"/>
        <label>2</label>
        <note>catalytic</note>
    </ligand>
</feature>
<evidence type="ECO:0000256" key="12">
    <source>
        <dbReference type="ARBA" id="ARBA00022801"/>
    </source>
</evidence>
<feature type="repeat" description="Hemopexin" evidence="28">
    <location>
        <begin position="536"/>
        <end position="580"/>
    </location>
</feature>
<evidence type="ECO:0000256" key="29">
    <source>
        <dbReference type="SAM" id="MobiDB-lite"/>
    </source>
</evidence>
<dbReference type="CDD" id="cd00062">
    <property type="entry name" value="FN2"/>
    <property type="match status" value="2"/>
</dbReference>
<evidence type="ECO:0000256" key="26">
    <source>
        <dbReference type="PIRSR" id="PIRSR621190-2"/>
    </source>
</evidence>
<dbReference type="Gene3D" id="2.10.10.10">
    <property type="entry name" value="Fibronectin, type II, collagen-binding"/>
    <property type="match status" value="2"/>
</dbReference>
<dbReference type="GO" id="GO:0030574">
    <property type="term" value="P:collagen catabolic process"/>
    <property type="evidence" value="ECO:0007669"/>
    <property type="project" value="UniProtKB-KW"/>
</dbReference>
<name>A0A8C9KRJ7_PANTA</name>
<feature type="binding site" evidence="26">
    <location>
        <position position="175"/>
    </location>
    <ligand>
        <name>Zn(2+)</name>
        <dbReference type="ChEBI" id="CHEBI:29105"/>
        <label>1</label>
    </ligand>
</feature>
<evidence type="ECO:0000256" key="15">
    <source>
        <dbReference type="ARBA" id="ARBA00023049"/>
    </source>
</evidence>
<keyword evidence="11" id="KW-0677">Repeat</keyword>
<dbReference type="SUPFAM" id="SSF57440">
    <property type="entry name" value="Kringle-like"/>
    <property type="match status" value="3"/>
</dbReference>
<feature type="binding site" evidence="26">
    <location>
        <position position="203"/>
    </location>
    <ligand>
        <name>Zn(2+)</name>
        <dbReference type="ChEBI" id="CHEBI:29105"/>
        <label>1</label>
    </ligand>
</feature>
<dbReference type="InterPro" id="IPR001818">
    <property type="entry name" value="Pept_M10_metallopeptidase"/>
</dbReference>
<comment type="subcellular location">
    <subcellularLocation>
        <location evidence="2">Secreted</location>
        <location evidence="2">Extracellular space</location>
        <location evidence="2">Extracellular matrix</location>
    </subcellularLocation>
</comment>
<feature type="binding site" evidence="26">
    <location>
        <position position="588"/>
    </location>
    <ligand>
        <name>Ca(2+)</name>
        <dbReference type="ChEBI" id="CHEBI:29108"/>
        <label>5</label>
    </ligand>
</feature>
<comment type="subunit">
    <text evidence="24">Exists as monomer or homodimer; disulfide-linked. Also exists as heterodimer with LCN2. Macrophages and transformed cell lines produce only the monomeric form. Interacts with ECM1.</text>
</comment>
<feature type="chain" id="PRO_5034163934" description="Matrix metalloproteinase-9" evidence="30">
    <location>
        <begin position="20"/>
        <end position="679"/>
    </location>
</feature>
<keyword evidence="9 26" id="KW-0479">Metal-binding</keyword>
<feature type="binding site" evidence="26">
    <location>
        <position position="540"/>
    </location>
    <ligand>
        <name>Ca(2+)</name>
        <dbReference type="ChEBI" id="CHEBI:29108"/>
        <label>4</label>
    </ligand>
</feature>
<keyword evidence="6" id="KW-0964">Secreted</keyword>
<dbReference type="GO" id="GO:0005615">
    <property type="term" value="C:extracellular space"/>
    <property type="evidence" value="ECO:0007669"/>
    <property type="project" value="Ensembl"/>
</dbReference>
<dbReference type="AlphaFoldDB" id="A0A8C9KRJ7"/>
<organism evidence="32 33">
    <name type="scientific">Panthera tigris altaica</name>
    <name type="common">Siberian tiger</name>
    <dbReference type="NCBI Taxonomy" id="74533"/>
    <lineage>
        <taxon>Eukaryota</taxon>
        <taxon>Metazoa</taxon>
        <taxon>Chordata</taxon>
        <taxon>Craniata</taxon>
        <taxon>Vertebrata</taxon>
        <taxon>Euteleostomi</taxon>
        <taxon>Mammalia</taxon>
        <taxon>Eutheria</taxon>
        <taxon>Laurasiatheria</taxon>
        <taxon>Carnivora</taxon>
        <taxon>Feliformia</taxon>
        <taxon>Felidae</taxon>
        <taxon>Pantherinae</taxon>
        <taxon>Panthera</taxon>
    </lineage>
</organism>
<dbReference type="Pfam" id="PF00040">
    <property type="entry name" value="fn2"/>
    <property type="match status" value="2"/>
</dbReference>
<keyword evidence="14 26" id="KW-0106">Calcium</keyword>
<dbReference type="InterPro" id="IPR000562">
    <property type="entry name" value="FN_type2_dom"/>
</dbReference>
<evidence type="ECO:0000256" key="27">
    <source>
        <dbReference type="PROSITE-ProRule" id="PRU00479"/>
    </source>
</evidence>
<keyword evidence="8" id="KW-0645">Protease</keyword>